<keyword evidence="1" id="KW-0732">Signal</keyword>
<sequence length="52" mass="5777">MPQLSPMLSFLMFSVVTLLYLALLSGVSKKAPYVGHTKMEKSVSSSSLFYFN</sequence>
<organism evidence="2">
    <name type="scientific">Notodoris gardineri</name>
    <name type="common">Sea slug</name>
    <name type="synonym">Aegires gardineri</name>
    <dbReference type="NCBI Taxonomy" id="407123"/>
    <lineage>
        <taxon>Eukaryota</taxon>
        <taxon>Metazoa</taxon>
        <taxon>Spiralia</taxon>
        <taxon>Lophotrochozoa</taxon>
        <taxon>Mollusca</taxon>
        <taxon>Gastropoda</taxon>
        <taxon>Heterobranchia</taxon>
        <taxon>Euthyneura</taxon>
        <taxon>Nudipleura</taxon>
        <taxon>Nudibranchia</taxon>
        <taxon>Doridina</taxon>
        <taxon>Anadoridoidea</taxon>
        <taxon>Polyceridae</taxon>
        <taxon>Notodoris</taxon>
    </lineage>
</organism>
<dbReference type="RefSeq" id="YP_004222606.1">
    <property type="nucleotide sequence ID" value="NC_015111.1"/>
</dbReference>
<proteinExistence type="predicted"/>
<gene>
    <name evidence="2" type="primary">ATP8</name>
</gene>
<evidence type="ECO:0000313" key="2">
    <source>
        <dbReference type="EMBL" id="ABL09053.1"/>
    </source>
</evidence>
<dbReference type="GeneID" id="10201202"/>
<feature type="chain" id="PRO_5003216064" evidence="1">
    <location>
        <begin position="27"/>
        <end position="52"/>
    </location>
</feature>
<accession>E6Y1A0</accession>
<dbReference type="AlphaFoldDB" id="E6Y1A0"/>
<keyword evidence="2" id="KW-0496">Mitochondrion</keyword>
<name>E6Y1A0_NOTGA</name>
<dbReference type="EMBL" id="DQ991934">
    <property type="protein sequence ID" value="ABL09053.1"/>
    <property type="molecule type" value="Genomic_DNA"/>
</dbReference>
<dbReference type="CTD" id="4509"/>
<reference evidence="2" key="1">
    <citation type="journal article" date="2011" name="Mar. Genomics">
        <title>Crawling through time: Transition of snails to slugs dating back to the Paleozoic, based on mitochondrial phylogenomics.</title>
        <authorList>
            <person name="Medina M."/>
            <person name="Lal S."/>
            <person name="Valles Y."/>
            <person name="Takaoka T.L."/>
            <person name="Dayrat B.A."/>
            <person name="Boore J.L."/>
            <person name="Gosliner T."/>
        </authorList>
    </citation>
    <scope>NUCLEOTIDE SEQUENCE</scope>
</reference>
<evidence type="ECO:0000256" key="1">
    <source>
        <dbReference type="SAM" id="SignalP"/>
    </source>
</evidence>
<feature type="signal peptide" evidence="1">
    <location>
        <begin position="1"/>
        <end position="26"/>
    </location>
</feature>
<geneLocation type="mitochondrion" evidence="2"/>
<protein>
    <submittedName>
        <fullName evidence="2">ATP synthase F0 subunit 8</fullName>
    </submittedName>
</protein>